<feature type="signal peptide" evidence="1">
    <location>
        <begin position="1"/>
        <end position="23"/>
    </location>
</feature>
<reference evidence="2 3" key="1">
    <citation type="submission" date="2017-10" db="EMBL/GenBank/DDBJ databases">
        <title>Comparative genomics in systemic dimorphic fungi from Ajellomycetaceae.</title>
        <authorList>
            <person name="Munoz J.F."/>
            <person name="Mcewen J.G."/>
            <person name="Clay O.K."/>
            <person name="Cuomo C.A."/>
        </authorList>
    </citation>
    <scope>NUCLEOTIDE SEQUENCE [LARGE SCALE GENOMIC DNA]</scope>
    <source>
        <strain evidence="2 3">UAMH7299</strain>
    </source>
</reference>
<dbReference type="OrthoDB" id="10066232at2759"/>
<evidence type="ECO:0008006" key="4">
    <source>
        <dbReference type="Google" id="ProtNLM"/>
    </source>
</evidence>
<comment type="caution">
    <text evidence="2">The sequence shown here is derived from an EMBL/GenBank/DDBJ whole genome shotgun (WGS) entry which is preliminary data.</text>
</comment>
<name>A0A2B7YHM9_POLH7</name>
<dbReference type="Proteomes" id="UP000224634">
    <property type="component" value="Unassembled WGS sequence"/>
</dbReference>
<proteinExistence type="predicted"/>
<accession>A0A2B7YHM9</accession>
<evidence type="ECO:0000313" key="2">
    <source>
        <dbReference type="EMBL" id="PGH20795.1"/>
    </source>
</evidence>
<keyword evidence="3" id="KW-1185">Reference proteome</keyword>
<protein>
    <recommendedName>
        <fullName evidence="4">Polymerase nucleotidyl transferase domain-containing protein</fullName>
    </recommendedName>
</protein>
<organism evidence="2 3">
    <name type="scientific">Polytolypa hystricis (strain UAMH7299)</name>
    <dbReference type="NCBI Taxonomy" id="1447883"/>
    <lineage>
        <taxon>Eukaryota</taxon>
        <taxon>Fungi</taxon>
        <taxon>Dikarya</taxon>
        <taxon>Ascomycota</taxon>
        <taxon>Pezizomycotina</taxon>
        <taxon>Eurotiomycetes</taxon>
        <taxon>Eurotiomycetidae</taxon>
        <taxon>Onygenales</taxon>
        <taxon>Onygenales incertae sedis</taxon>
        <taxon>Polytolypa</taxon>
    </lineage>
</organism>
<dbReference type="STRING" id="1447883.A0A2B7YHM9"/>
<feature type="chain" id="PRO_5012812446" description="Polymerase nucleotidyl transferase domain-containing protein" evidence="1">
    <location>
        <begin position="24"/>
        <end position="246"/>
    </location>
</feature>
<dbReference type="AlphaFoldDB" id="A0A2B7YHM9"/>
<gene>
    <name evidence="2" type="ORF">AJ80_03422</name>
</gene>
<evidence type="ECO:0000313" key="3">
    <source>
        <dbReference type="Proteomes" id="UP000224634"/>
    </source>
</evidence>
<sequence>MKCKGVWAQVSLVLVSPNAGVIAKDREGRAGRAQDQAFLNFLLTSNLETFQAHQSKAAKYFGETSPNDLKNLERTAVRANTEQMAKAASYLEQALRGMETAWFGGCALNLRGSLRQTHDLDFLVLVPSLIRLGLFWPSTVGELNTPNLGLEGSFETNRPSFETPQGKQVKVIELAWQVEGKLITWFSRRKHSDFLDLVFLLLKYDNKISKWSENLNKDMRVAFYDIYDADTEDETMCKAMKKRLSL</sequence>
<dbReference type="EMBL" id="PDNA01000038">
    <property type="protein sequence ID" value="PGH20795.1"/>
    <property type="molecule type" value="Genomic_DNA"/>
</dbReference>
<evidence type="ECO:0000256" key="1">
    <source>
        <dbReference type="SAM" id="SignalP"/>
    </source>
</evidence>
<keyword evidence="1" id="KW-0732">Signal</keyword>